<comment type="caution">
    <text evidence="1">The sequence shown here is derived from an EMBL/GenBank/DDBJ whole genome shotgun (WGS) entry which is preliminary data.</text>
</comment>
<accession>A0A0L8APR3</accession>
<sequence>MLLIVGYEDEMDYVFGKIEGELTKDVASSYFSKVAKVAEEYNCYKVITDLRDAQLIATRRELEIMAKELKGVGLDSNFKRALLISENIKDYKVWENFNFHHGFKDIRLFSNEEVALEWIKQ</sequence>
<dbReference type="PATRIC" id="fig|1566026.4.peg.1691"/>
<proteinExistence type="predicted"/>
<dbReference type="EMBL" id="JSVA01000002">
    <property type="protein sequence ID" value="KOF04463.1"/>
    <property type="molecule type" value="Genomic_DNA"/>
</dbReference>
<dbReference type="Proteomes" id="UP000036908">
    <property type="component" value="Unassembled WGS sequence"/>
</dbReference>
<dbReference type="OrthoDB" id="981984at2"/>
<reference evidence="2" key="1">
    <citation type="submission" date="2014-11" db="EMBL/GenBank/DDBJ databases">
        <title>Genome sequencing of Roseivirga sp. D-25.</title>
        <authorList>
            <person name="Selvaratnam C."/>
            <person name="Thevarajoo S."/>
            <person name="Goh K.M."/>
            <person name="Eee R."/>
            <person name="Chan K.-G."/>
            <person name="Chong C.S."/>
        </authorList>
    </citation>
    <scope>NUCLEOTIDE SEQUENCE [LARGE SCALE GENOMIC DNA]</scope>
    <source>
        <strain evidence="2">D-25</strain>
    </source>
</reference>
<dbReference type="RefSeq" id="WP_053221882.1">
    <property type="nucleotide sequence ID" value="NZ_JSVA01000002.1"/>
</dbReference>
<dbReference type="AlphaFoldDB" id="A0A0L8APR3"/>
<keyword evidence="2" id="KW-1185">Reference proteome</keyword>
<evidence type="ECO:0000313" key="2">
    <source>
        <dbReference type="Proteomes" id="UP000036908"/>
    </source>
</evidence>
<gene>
    <name evidence="1" type="ORF">OB69_01320</name>
</gene>
<evidence type="ECO:0000313" key="1">
    <source>
        <dbReference type="EMBL" id="KOF04463.1"/>
    </source>
</evidence>
<protein>
    <recommendedName>
        <fullName evidence="3">STAS/SEC14 domain-containing protein</fullName>
    </recommendedName>
</protein>
<evidence type="ECO:0008006" key="3">
    <source>
        <dbReference type="Google" id="ProtNLM"/>
    </source>
</evidence>
<name>A0A0L8APR3_9BACT</name>
<organism evidence="1 2">
    <name type="scientific">Roseivirga seohaensis subsp. aquiponti</name>
    <dbReference type="NCBI Taxonomy" id="1566026"/>
    <lineage>
        <taxon>Bacteria</taxon>
        <taxon>Pseudomonadati</taxon>
        <taxon>Bacteroidota</taxon>
        <taxon>Cytophagia</taxon>
        <taxon>Cytophagales</taxon>
        <taxon>Roseivirgaceae</taxon>
        <taxon>Roseivirga</taxon>
    </lineage>
</organism>